<accession>A0A2A5WF11</accession>
<dbReference type="PANTHER" id="PTHR21011:SF1">
    <property type="entry name" value="SMALL RIBOSOMAL SUBUNIT PROTEIN BS6M"/>
    <property type="match status" value="1"/>
</dbReference>
<sequence length="190" mass="21335">MRHYEVVFLVHPDQSEQVPGMIERYTQLMADNNGKIHRMEDWGRRQLAYPINKIHKAHYVLMNIECDGEILEELTTLFRYNDAVLRNLIIKTKKAETEESLILKGEREGKERKARAEQKRKIEEEAAASAAETAPVTGEAELDSGSLEETEIGSESAASSEDAEEISDDAPEEAIAADAAESEEADTEEE</sequence>
<evidence type="ECO:0000313" key="11">
    <source>
        <dbReference type="Proteomes" id="UP000219329"/>
    </source>
</evidence>
<feature type="compositionally biased region" description="Acidic residues" evidence="9">
    <location>
        <begin position="180"/>
        <end position="190"/>
    </location>
</feature>
<feature type="region of interest" description="Disordered" evidence="9">
    <location>
        <begin position="106"/>
        <end position="190"/>
    </location>
</feature>
<dbReference type="InterPro" id="IPR020815">
    <property type="entry name" value="Ribosomal_bS6_CS"/>
</dbReference>
<dbReference type="PROSITE" id="PS01048">
    <property type="entry name" value="RIBOSOMAL_S6"/>
    <property type="match status" value="1"/>
</dbReference>
<dbReference type="GO" id="GO:0070181">
    <property type="term" value="F:small ribosomal subunit rRNA binding"/>
    <property type="evidence" value="ECO:0007669"/>
    <property type="project" value="TreeGrafter"/>
</dbReference>
<dbReference type="CDD" id="cd00473">
    <property type="entry name" value="bS6"/>
    <property type="match status" value="1"/>
</dbReference>
<feature type="compositionally biased region" description="Acidic residues" evidence="9">
    <location>
        <begin position="140"/>
        <end position="152"/>
    </location>
</feature>
<evidence type="ECO:0000313" key="10">
    <source>
        <dbReference type="EMBL" id="PDH35012.1"/>
    </source>
</evidence>
<dbReference type="EMBL" id="NTJZ01000002">
    <property type="protein sequence ID" value="PDH35012.1"/>
    <property type="molecule type" value="Genomic_DNA"/>
</dbReference>
<dbReference type="Gene3D" id="3.30.70.60">
    <property type="match status" value="1"/>
</dbReference>
<evidence type="ECO:0000256" key="5">
    <source>
        <dbReference type="ARBA" id="ARBA00023274"/>
    </source>
</evidence>
<dbReference type="NCBIfam" id="TIGR00166">
    <property type="entry name" value="S6"/>
    <property type="match status" value="1"/>
</dbReference>
<name>A0A2A5WF11_9GAMM</name>
<comment type="similarity">
    <text evidence="1 8">Belongs to the bacterial ribosomal protein bS6 family.</text>
</comment>
<reference evidence="10 11" key="1">
    <citation type="submission" date="2017-08" db="EMBL/GenBank/DDBJ databases">
        <title>Fine stratification of microbial communities through a metagenomic profile of the photic zone.</title>
        <authorList>
            <person name="Haro-Moreno J.M."/>
            <person name="Lopez-Perez M."/>
            <person name="De La Torre J."/>
            <person name="Picazo A."/>
            <person name="Camacho A."/>
            <person name="Rodriguez-Valera F."/>
        </authorList>
    </citation>
    <scope>NUCLEOTIDE SEQUENCE [LARGE SCALE GENOMIC DNA]</scope>
    <source>
        <strain evidence="10">MED-G28</strain>
    </source>
</reference>
<evidence type="ECO:0000256" key="3">
    <source>
        <dbReference type="ARBA" id="ARBA00022884"/>
    </source>
</evidence>
<dbReference type="InterPro" id="IPR000529">
    <property type="entry name" value="Ribosomal_bS6"/>
</dbReference>
<proteinExistence type="inferred from homology"/>
<dbReference type="PANTHER" id="PTHR21011">
    <property type="entry name" value="MITOCHONDRIAL 28S RIBOSOMAL PROTEIN S6"/>
    <property type="match status" value="1"/>
</dbReference>
<dbReference type="FunFam" id="3.30.70.60:FF:000003">
    <property type="entry name" value="30S ribosomal protein S6"/>
    <property type="match status" value="1"/>
</dbReference>
<dbReference type="Proteomes" id="UP000219329">
    <property type="component" value="Unassembled WGS sequence"/>
</dbReference>
<dbReference type="GO" id="GO:0003735">
    <property type="term" value="F:structural constituent of ribosome"/>
    <property type="evidence" value="ECO:0007669"/>
    <property type="project" value="InterPro"/>
</dbReference>
<evidence type="ECO:0000256" key="8">
    <source>
        <dbReference type="HAMAP-Rule" id="MF_00360"/>
    </source>
</evidence>
<dbReference type="InterPro" id="IPR035980">
    <property type="entry name" value="Ribosomal_bS6_sf"/>
</dbReference>
<protein>
    <recommendedName>
        <fullName evidence="7 8">Small ribosomal subunit protein bS6</fullName>
    </recommendedName>
</protein>
<dbReference type="AlphaFoldDB" id="A0A2A5WF11"/>
<keyword evidence="3 8" id="KW-0694">RNA-binding</keyword>
<keyword evidence="4 8" id="KW-0689">Ribosomal protein</keyword>
<dbReference type="HAMAP" id="MF_00360">
    <property type="entry name" value="Ribosomal_bS6"/>
    <property type="match status" value="1"/>
</dbReference>
<evidence type="ECO:0000256" key="2">
    <source>
        <dbReference type="ARBA" id="ARBA00022730"/>
    </source>
</evidence>
<comment type="function">
    <text evidence="6 8">Binds together with bS18 to 16S ribosomal RNA.</text>
</comment>
<evidence type="ECO:0000256" key="4">
    <source>
        <dbReference type="ARBA" id="ARBA00022980"/>
    </source>
</evidence>
<evidence type="ECO:0000256" key="1">
    <source>
        <dbReference type="ARBA" id="ARBA00009512"/>
    </source>
</evidence>
<dbReference type="GO" id="GO:0006412">
    <property type="term" value="P:translation"/>
    <property type="evidence" value="ECO:0007669"/>
    <property type="project" value="UniProtKB-UniRule"/>
</dbReference>
<evidence type="ECO:0000256" key="7">
    <source>
        <dbReference type="ARBA" id="ARBA00035294"/>
    </source>
</evidence>
<dbReference type="InterPro" id="IPR020814">
    <property type="entry name" value="Ribosomal_S6_plastid/chlpt"/>
</dbReference>
<dbReference type="Pfam" id="PF01250">
    <property type="entry name" value="Ribosomal_S6"/>
    <property type="match status" value="1"/>
</dbReference>
<dbReference type="InterPro" id="IPR014717">
    <property type="entry name" value="Transl_elong_EF1B/ribsomal_bS6"/>
</dbReference>
<comment type="caution">
    <text evidence="10">The sequence shown here is derived from an EMBL/GenBank/DDBJ whole genome shotgun (WGS) entry which is preliminary data.</text>
</comment>
<gene>
    <name evidence="8" type="primary">rpsF</name>
    <name evidence="10" type="ORF">CNF02_03010</name>
</gene>
<dbReference type="GO" id="GO:0022627">
    <property type="term" value="C:cytosolic small ribosomal subunit"/>
    <property type="evidence" value="ECO:0007669"/>
    <property type="project" value="TreeGrafter"/>
</dbReference>
<feature type="compositionally biased region" description="Acidic residues" evidence="9">
    <location>
        <begin position="161"/>
        <end position="172"/>
    </location>
</feature>
<feature type="compositionally biased region" description="Basic and acidic residues" evidence="9">
    <location>
        <begin position="106"/>
        <end position="124"/>
    </location>
</feature>
<dbReference type="SUPFAM" id="SSF54995">
    <property type="entry name" value="Ribosomal protein S6"/>
    <property type="match status" value="1"/>
</dbReference>
<evidence type="ECO:0000256" key="9">
    <source>
        <dbReference type="SAM" id="MobiDB-lite"/>
    </source>
</evidence>
<evidence type="ECO:0000256" key="6">
    <source>
        <dbReference type="ARBA" id="ARBA00035104"/>
    </source>
</evidence>
<keyword evidence="5 8" id="KW-0687">Ribonucleoprotein</keyword>
<organism evidence="10 11">
    <name type="scientific">OM182 bacterium MED-G28</name>
    <dbReference type="NCBI Taxonomy" id="1986256"/>
    <lineage>
        <taxon>Bacteria</taxon>
        <taxon>Pseudomonadati</taxon>
        <taxon>Pseudomonadota</taxon>
        <taxon>Gammaproteobacteria</taxon>
        <taxon>OMG group</taxon>
        <taxon>OM182 clade</taxon>
    </lineage>
</organism>
<keyword evidence="2 8" id="KW-0699">rRNA-binding</keyword>